<proteinExistence type="predicted"/>
<sequence>MVILRQDPVFLFNRSKGKFVSCWAILSHNLPEGPSLCVYADGSTKKVLVEKIALVEIARGIRFGSTSWTAVDGLPAQISSSSRGTDAFLDKALLIAIPTPIRGDKGPPGANSERKRPGAKVPLGPRHIWLCALTVTQLFEFIQMLADSLTFMDIMAPPPNSADSSDALHHYKPRPFRARNCWEMFWNNPPLPPAHRMELNGTRGSAAGGGWSKVEEGQCASRPPAVGTEGGKSSTPVDKDGEECNELLHFRFILLLKIYSNFRIRIFEAAKECKVRTLERSNELQKVPMEQQQVPKTDEIKGGKGKSRENRSFLKKVAQKVHSREREKEKAKSSRANSCSLLTESEWQRDEPNVTEVHEVEEEEEEVEDVQEEEEEVEDVQEQEVTISCTFKDAEVQTEQIATGETIWPLNVADRCTPKKEAHERDKRICKGSGRGASPLALSLEAQLQSHRFFRMETAEGLNEEQIVRTQL</sequence>
<keyword evidence="2" id="KW-1185">Reference proteome</keyword>
<feature type="region of interest" description="Disordered" evidence="1">
    <location>
        <begin position="324"/>
        <end position="355"/>
    </location>
</feature>
<feature type="region of interest" description="Disordered" evidence="1">
    <location>
        <begin position="286"/>
        <end position="309"/>
    </location>
</feature>
<feature type="compositionally biased region" description="Basic and acidic residues" evidence="1">
    <location>
        <begin position="296"/>
        <end position="309"/>
    </location>
</feature>
<feature type="region of interest" description="Disordered" evidence="1">
    <location>
        <begin position="200"/>
        <end position="238"/>
    </location>
</feature>
<accession>A0A914HKW8</accession>
<evidence type="ECO:0000256" key="1">
    <source>
        <dbReference type="SAM" id="MobiDB-lite"/>
    </source>
</evidence>
<evidence type="ECO:0000313" key="3">
    <source>
        <dbReference type="WBParaSite" id="Gr19_v10_g17569.t1"/>
    </source>
</evidence>
<evidence type="ECO:0000313" key="2">
    <source>
        <dbReference type="Proteomes" id="UP000887572"/>
    </source>
</evidence>
<dbReference type="Proteomes" id="UP000887572">
    <property type="component" value="Unplaced"/>
</dbReference>
<feature type="region of interest" description="Disordered" evidence="1">
    <location>
        <begin position="100"/>
        <end position="119"/>
    </location>
</feature>
<feature type="compositionally biased region" description="Polar residues" evidence="1">
    <location>
        <begin position="334"/>
        <end position="345"/>
    </location>
</feature>
<dbReference type="WBParaSite" id="Gr19_v10_g17569.t1">
    <property type="protein sequence ID" value="Gr19_v10_g17569.t1"/>
    <property type="gene ID" value="Gr19_v10_g17569"/>
</dbReference>
<dbReference type="AlphaFoldDB" id="A0A914HKW8"/>
<feature type="compositionally biased region" description="Basic and acidic residues" evidence="1">
    <location>
        <begin position="346"/>
        <end position="355"/>
    </location>
</feature>
<protein>
    <submittedName>
        <fullName evidence="3">Uncharacterized protein</fullName>
    </submittedName>
</protein>
<name>A0A914HKW8_GLORO</name>
<reference evidence="3" key="1">
    <citation type="submission" date="2022-11" db="UniProtKB">
        <authorList>
            <consortium name="WormBaseParasite"/>
        </authorList>
    </citation>
    <scope>IDENTIFICATION</scope>
</reference>
<organism evidence="2 3">
    <name type="scientific">Globodera rostochiensis</name>
    <name type="common">Golden nematode worm</name>
    <name type="synonym">Heterodera rostochiensis</name>
    <dbReference type="NCBI Taxonomy" id="31243"/>
    <lineage>
        <taxon>Eukaryota</taxon>
        <taxon>Metazoa</taxon>
        <taxon>Ecdysozoa</taxon>
        <taxon>Nematoda</taxon>
        <taxon>Chromadorea</taxon>
        <taxon>Rhabditida</taxon>
        <taxon>Tylenchina</taxon>
        <taxon>Tylenchomorpha</taxon>
        <taxon>Tylenchoidea</taxon>
        <taxon>Heteroderidae</taxon>
        <taxon>Heteroderinae</taxon>
        <taxon>Globodera</taxon>
    </lineage>
</organism>